<name>A0ABX0DF52_9MICC</name>
<sequence length="158" mass="17500">MNKQKIRRLVRNANRRLDLGPNPDLTTIQQWIEATHGRPLTITQLDTIRGDDLCGMCASYQDHILVVHAPPKSSWHLQQIILHEFAHLILGHYLTATSLALTELPGFPDTPLQVFGRTSYEDSAEAAAEMLADLLTARINRHAPGAGNDPAGFDKVFG</sequence>
<evidence type="ECO:0000313" key="2">
    <source>
        <dbReference type="Proteomes" id="UP000479226"/>
    </source>
</evidence>
<reference evidence="1 2" key="1">
    <citation type="submission" date="2020-02" db="EMBL/GenBank/DDBJ databases">
        <title>Genome sequence of the type strain DSM 27180 of Arthrobacter silviterrae.</title>
        <authorList>
            <person name="Gao J."/>
            <person name="Sun J."/>
        </authorList>
    </citation>
    <scope>NUCLEOTIDE SEQUENCE [LARGE SCALE GENOMIC DNA]</scope>
    <source>
        <strain evidence="1 2">DSM 27180</strain>
    </source>
</reference>
<organism evidence="1 2">
    <name type="scientific">Arthrobacter silviterrae</name>
    <dbReference type="NCBI Taxonomy" id="2026658"/>
    <lineage>
        <taxon>Bacteria</taxon>
        <taxon>Bacillati</taxon>
        <taxon>Actinomycetota</taxon>
        <taxon>Actinomycetes</taxon>
        <taxon>Micrococcales</taxon>
        <taxon>Micrococcaceae</taxon>
        <taxon>Arthrobacter</taxon>
    </lineage>
</organism>
<evidence type="ECO:0008006" key="3">
    <source>
        <dbReference type="Google" id="ProtNLM"/>
    </source>
</evidence>
<protein>
    <recommendedName>
        <fullName evidence="3">ImmA/IrrE family metallo-endopeptidase</fullName>
    </recommendedName>
</protein>
<accession>A0ABX0DF52</accession>
<keyword evidence="2" id="KW-1185">Reference proteome</keyword>
<proteinExistence type="predicted"/>
<dbReference type="Proteomes" id="UP000479226">
    <property type="component" value="Unassembled WGS sequence"/>
</dbReference>
<evidence type="ECO:0000313" key="1">
    <source>
        <dbReference type="EMBL" id="NGN83980.1"/>
    </source>
</evidence>
<comment type="caution">
    <text evidence="1">The sequence shown here is derived from an EMBL/GenBank/DDBJ whole genome shotgun (WGS) entry which is preliminary data.</text>
</comment>
<gene>
    <name evidence="1" type="ORF">G6N77_10975</name>
</gene>
<dbReference type="RefSeq" id="WP_165182210.1">
    <property type="nucleotide sequence ID" value="NZ_JAAKZI010000017.1"/>
</dbReference>
<dbReference type="EMBL" id="JAAKZI010000017">
    <property type="protein sequence ID" value="NGN83980.1"/>
    <property type="molecule type" value="Genomic_DNA"/>
</dbReference>